<evidence type="ECO:0000313" key="4">
    <source>
        <dbReference type="Proteomes" id="UP000015102"/>
    </source>
</evidence>
<dbReference type="EnsemblMetazoa" id="MESCA001728-RA">
    <property type="protein sequence ID" value="MESCA001728-PA"/>
    <property type="gene ID" value="MESCA001728"/>
</dbReference>
<evidence type="ECO:0000313" key="3">
    <source>
        <dbReference type="EnsemblMetazoa" id="MESCA001728-PA"/>
    </source>
</evidence>
<keyword evidence="1" id="KW-0472">Membrane</keyword>
<proteinExistence type="predicted"/>
<reference evidence="3" key="2">
    <citation type="submission" date="2015-06" db="UniProtKB">
        <authorList>
            <consortium name="EnsemblMetazoa"/>
        </authorList>
    </citation>
    <scope>IDENTIFICATION</scope>
</reference>
<reference evidence="4" key="1">
    <citation type="submission" date="2013-02" db="EMBL/GenBank/DDBJ databases">
        <authorList>
            <person name="Hughes D."/>
        </authorList>
    </citation>
    <scope>NUCLEOTIDE SEQUENCE</scope>
    <source>
        <strain>Durham</strain>
        <strain evidence="4">NC isolate 2 -- Noor lab</strain>
    </source>
</reference>
<organism evidence="3 4">
    <name type="scientific">Megaselia scalaris</name>
    <name type="common">Humpbacked fly</name>
    <name type="synonym">Phora scalaris</name>
    <dbReference type="NCBI Taxonomy" id="36166"/>
    <lineage>
        <taxon>Eukaryota</taxon>
        <taxon>Metazoa</taxon>
        <taxon>Ecdysozoa</taxon>
        <taxon>Arthropoda</taxon>
        <taxon>Hexapoda</taxon>
        <taxon>Insecta</taxon>
        <taxon>Pterygota</taxon>
        <taxon>Neoptera</taxon>
        <taxon>Endopterygota</taxon>
        <taxon>Diptera</taxon>
        <taxon>Brachycera</taxon>
        <taxon>Muscomorpha</taxon>
        <taxon>Platypezoidea</taxon>
        <taxon>Phoridae</taxon>
        <taxon>Megaseliini</taxon>
        <taxon>Megaselia</taxon>
    </lineage>
</organism>
<keyword evidence="1" id="KW-0812">Transmembrane</keyword>
<dbReference type="AlphaFoldDB" id="T1GEG6"/>
<dbReference type="HOGENOM" id="CLU_1391663_0_0_1"/>
<protein>
    <recommendedName>
        <fullName evidence="2">Nose resistant-to-fluoxetine protein N-terminal domain-containing protein</fullName>
    </recommendedName>
</protein>
<feature type="transmembrane region" description="Helical" evidence="1">
    <location>
        <begin position="130"/>
        <end position="151"/>
    </location>
</feature>
<keyword evidence="4" id="KW-1185">Reference proteome</keyword>
<dbReference type="SMART" id="SM00703">
    <property type="entry name" value="NRF"/>
    <property type="match status" value="1"/>
</dbReference>
<dbReference type="EMBL" id="CAQQ02078932">
    <property type="status" value="NOT_ANNOTATED_CDS"/>
    <property type="molecule type" value="Genomic_DNA"/>
</dbReference>
<accession>T1GEG6</accession>
<feature type="domain" description="Nose resistant-to-fluoxetine protein N-terminal" evidence="2">
    <location>
        <begin position="1"/>
        <end position="118"/>
    </location>
</feature>
<dbReference type="Proteomes" id="UP000015102">
    <property type="component" value="Unassembled WGS sequence"/>
</dbReference>
<keyword evidence="1" id="KW-1133">Transmembrane helix</keyword>
<evidence type="ECO:0000256" key="1">
    <source>
        <dbReference type="SAM" id="Phobius"/>
    </source>
</evidence>
<name>T1GEG6_MEGSC</name>
<dbReference type="Pfam" id="PF20146">
    <property type="entry name" value="NRF"/>
    <property type="match status" value="1"/>
</dbReference>
<dbReference type="InterPro" id="IPR006621">
    <property type="entry name" value="Nose-resist-to-fluoxetine_N"/>
</dbReference>
<sequence>MSEILIQISNLASSAYDSSGHFRGQILYGNNKWLGQKRFCQEISTNTSLKFAYSISSISVNITNVIKYSSILEIGECLPNVCSSKDINLILKADPQSNYISSLQLTQTFSILEVRTRETVKKWIDYRFKIFVSLTIFVFILVNLATIYVAFKENNELKPKTTNLEMQSTKDESNVVAGSKIKETVSKKSSKTFLIL</sequence>
<evidence type="ECO:0000259" key="2">
    <source>
        <dbReference type="SMART" id="SM00703"/>
    </source>
</evidence>